<proteinExistence type="inferred from homology"/>
<dbReference type="GO" id="GO:0050451">
    <property type="term" value="F:CoA-disulfide reductase (NADPH) activity"/>
    <property type="evidence" value="ECO:0007669"/>
    <property type="project" value="UniProtKB-EC"/>
</dbReference>
<reference evidence="8 9" key="1">
    <citation type="submission" date="2024-11" db="EMBL/GenBank/DDBJ databases">
        <authorList>
            <person name="Heng Y.C."/>
            <person name="Lim A.C.H."/>
            <person name="Lee J.K.Y."/>
            <person name="Kittelmann S."/>
        </authorList>
    </citation>
    <scope>NUCLEOTIDE SEQUENCE [LARGE SCALE GENOMIC DNA]</scope>
    <source>
        <strain evidence="8 9">WILCCON 0185</strain>
    </source>
</reference>
<dbReference type="Pfam" id="PF07992">
    <property type="entry name" value="Pyr_redox_2"/>
    <property type="match status" value="1"/>
</dbReference>
<dbReference type="Pfam" id="PF01206">
    <property type="entry name" value="TusA"/>
    <property type="match status" value="1"/>
</dbReference>
<dbReference type="Pfam" id="PF00581">
    <property type="entry name" value="Rhodanese"/>
    <property type="match status" value="1"/>
</dbReference>
<dbReference type="InterPro" id="IPR001763">
    <property type="entry name" value="Rhodanese-like_dom"/>
</dbReference>
<keyword evidence="4" id="KW-0274">FAD</keyword>
<dbReference type="InterPro" id="IPR023753">
    <property type="entry name" value="FAD/NAD-binding_dom"/>
</dbReference>
<accession>A0ABW8SYV4</accession>
<evidence type="ECO:0000256" key="5">
    <source>
        <dbReference type="ARBA" id="ARBA00023002"/>
    </source>
</evidence>
<dbReference type="InterPro" id="IPR036868">
    <property type="entry name" value="TusA-like_sf"/>
</dbReference>
<dbReference type="InterPro" id="IPR016156">
    <property type="entry name" value="FAD/NAD-linked_Rdtase_dimer_sf"/>
</dbReference>
<evidence type="ECO:0000259" key="7">
    <source>
        <dbReference type="PROSITE" id="PS50206"/>
    </source>
</evidence>
<dbReference type="Proteomes" id="UP001623591">
    <property type="component" value="Unassembled WGS sequence"/>
</dbReference>
<feature type="domain" description="Rhodanese" evidence="7">
    <location>
        <begin position="464"/>
        <end position="551"/>
    </location>
</feature>
<evidence type="ECO:0000256" key="2">
    <source>
        <dbReference type="ARBA" id="ARBA00009130"/>
    </source>
</evidence>
<dbReference type="PROSITE" id="PS01148">
    <property type="entry name" value="UPF0033"/>
    <property type="match status" value="1"/>
</dbReference>
<dbReference type="InterPro" id="IPR001455">
    <property type="entry name" value="TusA-like"/>
</dbReference>
<dbReference type="NCBIfam" id="NF010037">
    <property type="entry name" value="PRK13512.1"/>
    <property type="match status" value="1"/>
</dbReference>
<protein>
    <submittedName>
        <fullName evidence="8">CoA-disulfide reductase</fullName>
        <ecNumber evidence="8">1.8.1.14</ecNumber>
    </submittedName>
</protein>
<dbReference type="Gene3D" id="3.40.250.10">
    <property type="entry name" value="Rhodanese-like domain"/>
    <property type="match status" value="1"/>
</dbReference>
<organism evidence="8 9">
    <name type="scientific">Candidatus Clostridium stratigraminis</name>
    <dbReference type="NCBI Taxonomy" id="3381661"/>
    <lineage>
        <taxon>Bacteria</taxon>
        <taxon>Bacillati</taxon>
        <taxon>Bacillota</taxon>
        <taxon>Clostridia</taxon>
        <taxon>Eubacteriales</taxon>
        <taxon>Clostridiaceae</taxon>
        <taxon>Clostridium</taxon>
    </lineage>
</organism>
<dbReference type="EC" id="1.8.1.14" evidence="8"/>
<dbReference type="SMART" id="SM00450">
    <property type="entry name" value="RHOD"/>
    <property type="match status" value="1"/>
</dbReference>
<dbReference type="SUPFAM" id="SSF52821">
    <property type="entry name" value="Rhodanese/Cell cycle control phosphatase"/>
    <property type="match status" value="1"/>
</dbReference>
<evidence type="ECO:0000256" key="4">
    <source>
        <dbReference type="ARBA" id="ARBA00022827"/>
    </source>
</evidence>
<comment type="caution">
    <text evidence="8">The sequence shown here is derived from an EMBL/GenBank/DDBJ whole genome shotgun (WGS) entry which is preliminary data.</text>
</comment>
<dbReference type="Gene3D" id="3.30.110.40">
    <property type="entry name" value="TusA-like domain"/>
    <property type="match status" value="1"/>
</dbReference>
<keyword evidence="3" id="KW-0285">Flavoprotein</keyword>
<comment type="similarity">
    <text evidence="2">Belongs to the class-III pyridine nucleotide-disulfide oxidoreductase family.</text>
</comment>
<keyword evidence="5 8" id="KW-0560">Oxidoreductase</keyword>
<dbReference type="PRINTS" id="PR00368">
    <property type="entry name" value="FADPNR"/>
</dbReference>
<dbReference type="Pfam" id="PF02852">
    <property type="entry name" value="Pyr_redox_dim"/>
    <property type="match status" value="1"/>
</dbReference>
<dbReference type="InterPro" id="IPR036873">
    <property type="entry name" value="Rhodanese-like_dom_sf"/>
</dbReference>
<dbReference type="PRINTS" id="PR00411">
    <property type="entry name" value="PNDRDTASEI"/>
</dbReference>
<dbReference type="SUPFAM" id="SSF64307">
    <property type="entry name" value="SirA-like"/>
    <property type="match status" value="1"/>
</dbReference>
<evidence type="ECO:0000313" key="8">
    <source>
        <dbReference type="EMBL" id="MFL0245629.1"/>
    </source>
</evidence>
<dbReference type="InterPro" id="IPR004099">
    <property type="entry name" value="Pyr_nucl-diS_OxRdtase_dimer"/>
</dbReference>
<dbReference type="SUPFAM" id="SSF51905">
    <property type="entry name" value="FAD/NAD(P)-binding domain"/>
    <property type="match status" value="2"/>
</dbReference>
<dbReference type="EMBL" id="JBJHZZ010000001">
    <property type="protein sequence ID" value="MFL0245629.1"/>
    <property type="molecule type" value="Genomic_DNA"/>
</dbReference>
<sequence>MSKKILIVGGVAGGASAAARLRRLDENAEIVMFERDEYISFANCGLPYYIGETIKDRDKLLVQTPEGMHDRFNIDVRINSEIVGVDPSKKIVKVNSKDKGTYEESYDYLVLSPGAKAIKPNIEGINSDKILTLRNIPDTDRIKALVDKKDINNVVVIGGGFVGIEMAENLKERGLKVTLVEAAPHILAPFDSDMVVIAEKELTENGIELIINDGVKSFIDTDKNVEINLSSNKKITADLVILAIGVAPDTSFLRESGIELGARGHILVNNKLQTNFENIYAVGDAIEVVDFINKQNATIPLAGPANKQGRIAANNIAGLDTIYKGTQGTSIIKVFGLTAASTGNNERTLKRFNIPYKAITIHPVSHASYYPAALSLSLKLLFNNDGKILGAQAIGYDGVDKRIDVIASAIRLGGTVFDLTELELSYAPPFSSAKDPVNMAGFVAENVITGKMDVITPEEFLNYDKESTILLDVRTEMEYNNGHIEGALNIPVDNLRERLNELDKDKEIIEYCQVGLRGYVAARILSENGYRVKNVTGGYKSLSAINYVPKHQKEESINSKKQIIDQDTQRVIAEAAIDTSNYDKSIDVCGLCCPGPLVQVKASMDDLRAGEILKVTSSDPGFHDDIKSWCEKSKNVLINISKDKGNVIAFIKKKN</sequence>
<dbReference type="PANTHER" id="PTHR43429">
    <property type="entry name" value="PYRIDINE NUCLEOTIDE-DISULFIDE OXIDOREDUCTASE DOMAIN-CONTAINING"/>
    <property type="match status" value="1"/>
</dbReference>
<evidence type="ECO:0000256" key="1">
    <source>
        <dbReference type="ARBA" id="ARBA00001974"/>
    </source>
</evidence>
<dbReference type="CDD" id="cd01524">
    <property type="entry name" value="RHOD_Pyr_redox"/>
    <property type="match status" value="1"/>
</dbReference>
<keyword evidence="6" id="KW-0676">Redox-active center</keyword>
<dbReference type="Gene3D" id="3.50.50.60">
    <property type="entry name" value="FAD/NAD(P)-binding domain"/>
    <property type="match status" value="2"/>
</dbReference>
<comment type="cofactor">
    <cofactor evidence="1">
        <name>FAD</name>
        <dbReference type="ChEBI" id="CHEBI:57692"/>
    </cofactor>
</comment>
<dbReference type="InterPro" id="IPR050260">
    <property type="entry name" value="FAD-bd_OxRdtase"/>
</dbReference>
<evidence type="ECO:0000256" key="3">
    <source>
        <dbReference type="ARBA" id="ARBA00022630"/>
    </source>
</evidence>
<dbReference type="PROSITE" id="PS50206">
    <property type="entry name" value="RHODANESE_3"/>
    <property type="match status" value="1"/>
</dbReference>
<evidence type="ECO:0000256" key="6">
    <source>
        <dbReference type="ARBA" id="ARBA00023284"/>
    </source>
</evidence>
<gene>
    <name evidence="8" type="ORF">ACJDUG_01395</name>
</gene>
<dbReference type="InterPro" id="IPR036188">
    <property type="entry name" value="FAD/NAD-bd_sf"/>
</dbReference>
<dbReference type="PANTHER" id="PTHR43429:SF1">
    <property type="entry name" value="NAD(P)H SULFUR OXIDOREDUCTASE (COA-DEPENDENT)"/>
    <property type="match status" value="1"/>
</dbReference>
<keyword evidence="9" id="KW-1185">Reference proteome</keyword>
<dbReference type="SUPFAM" id="SSF55424">
    <property type="entry name" value="FAD/NAD-linked reductases, dimerisation (C-terminal) domain"/>
    <property type="match status" value="1"/>
</dbReference>
<dbReference type="RefSeq" id="WP_406768084.1">
    <property type="nucleotide sequence ID" value="NZ_JBJHZZ010000001.1"/>
</dbReference>
<evidence type="ECO:0000313" key="9">
    <source>
        <dbReference type="Proteomes" id="UP001623591"/>
    </source>
</evidence>
<name>A0ABW8SYV4_9CLOT</name>